<dbReference type="GO" id="GO:0003676">
    <property type="term" value="F:nucleic acid binding"/>
    <property type="evidence" value="ECO:0007669"/>
    <property type="project" value="InterPro"/>
</dbReference>
<dbReference type="InterPro" id="IPR036397">
    <property type="entry name" value="RNaseH_sf"/>
</dbReference>
<protein>
    <submittedName>
        <fullName evidence="1">Uncharacterized protein</fullName>
    </submittedName>
</protein>
<keyword evidence="2" id="KW-1185">Reference proteome</keyword>
<dbReference type="Gene3D" id="3.30.420.10">
    <property type="entry name" value="Ribonuclease H-like superfamily/Ribonuclease H"/>
    <property type="match status" value="1"/>
</dbReference>
<reference evidence="1 2" key="1">
    <citation type="submission" date="2018-03" db="EMBL/GenBank/DDBJ databases">
        <title>Novel Streptomyces sp. from soil.</title>
        <authorList>
            <person name="Tan G.Y.A."/>
            <person name="Lee Z.Y."/>
        </authorList>
    </citation>
    <scope>NUCLEOTIDE SEQUENCE [LARGE SCALE GENOMIC DNA]</scope>
    <source>
        <strain evidence="1 2">ST5x</strain>
    </source>
</reference>
<organism evidence="1 2">
    <name type="scientific">Streptomyces solincola</name>
    <dbReference type="NCBI Taxonomy" id="2100817"/>
    <lineage>
        <taxon>Bacteria</taxon>
        <taxon>Bacillati</taxon>
        <taxon>Actinomycetota</taxon>
        <taxon>Actinomycetes</taxon>
        <taxon>Kitasatosporales</taxon>
        <taxon>Streptomycetaceae</taxon>
        <taxon>Streptomyces</taxon>
    </lineage>
</organism>
<evidence type="ECO:0000313" key="2">
    <source>
        <dbReference type="Proteomes" id="UP000239322"/>
    </source>
</evidence>
<dbReference type="EMBL" id="PVLV01000210">
    <property type="protein sequence ID" value="PRH78385.1"/>
    <property type="molecule type" value="Genomic_DNA"/>
</dbReference>
<name>A0A2S9PVE9_9ACTN</name>
<comment type="caution">
    <text evidence="1">The sequence shown here is derived from an EMBL/GenBank/DDBJ whole genome shotgun (WGS) entry which is preliminary data.</text>
</comment>
<accession>A0A2S9PVE9</accession>
<sequence length="251" mass="27601">MTTPEFAHSTPTAAGPDVDLDCEFLPGDLTPAGLVSIGLTAGPGRSLYAVNADMDVAEVLRHPFLREHVWPHLPLTPDGFLIRSHPDVLSYEEIRQRVEAFFAELGDDVTLWVYCGAQDVIRLHTLWGNDWSVMPDTVPQWADDLARLRRKAGGAKLPQHPGRQHHALEDAEHQRRARAYLRSLARQAADIQRSAGAAPAWDDECTCVINCAEDPKTACSLSGRRHVHPEIPGMPGVYGPCPEHPDAPGDH</sequence>
<proteinExistence type="predicted"/>
<gene>
    <name evidence="1" type="ORF">C6N75_15230</name>
</gene>
<dbReference type="Proteomes" id="UP000239322">
    <property type="component" value="Unassembled WGS sequence"/>
</dbReference>
<dbReference type="AlphaFoldDB" id="A0A2S9PVE9"/>
<evidence type="ECO:0000313" key="1">
    <source>
        <dbReference type="EMBL" id="PRH78385.1"/>
    </source>
</evidence>